<proteinExistence type="predicted"/>
<protein>
    <submittedName>
        <fullName evidence="1">Uncharacterized protein</fullName>
    </submittedName>
</protein>
<reference evidence="1" key="1">
    <citation type="journal article" date="2015" name="Nature">
        <title>Complex archaea that bridge the gap between prokaryotes and eukaryotes.</title>
        <authorList>
            <person name="Spang A."/>
            <person name="Saw J.H."/>
            <person name="Jorgensen S.L."/>
            <person name="Zaremba-Niedzwiedzka K."/>
            <person name="Martijn J."/>
            <person name="Lind A.E."/>
            <person name="van Eijk R."/>
            <person name="Schleper C."/>
            <person name="Guy L."/>
            <person name="Ettema T.J."/>
        </authorList>
    </citation>
    <scope>NUCLEOTIDE SEQUENCE</scope>
</reference>
<name>A0A0F9K8T4_9ZZZZ</name>
<dbReference type="EMBL" id="LAZR01015739">
    <property type="protein sequence ID" value="KKM07573.1"/>
    <property type="molecule type" value="Genomic_DNA"/>
</dbReference>
<sequence length="40" mass="4418">MNQITDTTSFALLAGESGFDPIEERLRASVRTTIEAAFEE</sequence>
<dbReference type="AlphaFoldDB" id="A0A0F9K8T4"/>
<organism evidence="1">
    <name type="scientific">marine sediment metagenome</name>
    <dbReference type="NCBI Taxonomy" id="412755"/>
    <lineage>
        <taxon>unclassified sequences</taxon>
        <taxon>metagenomes</taxon>
        <taxon>ecological metagenomes</taxon>
    </lineage>
</organism>
<gene>
    <name evidence="1" type="ORF">LCGC14_1732540</name>
</gene>
<evidence type="ECO:0000313" key="1">
    <source>
        <dbReference type="EMBL" id="KKM07573.1"/>
    </source>
</evidence>
<comment type="caution">
    <text evidence="1">The sequence shown here is derived from an EMBL/GenBank/DDBJ whole genome shotgun (WGS) entry which is preliminary data.</text>
</comment>
<accession>A0A0F9K8T4</accession>